<dbReference type="EMBL" id="ML978166">
    <property type="protein sequence ID" value="KAF2033555.1"/>
    <property type="molecule type" value="Genomic_DNA"/>
</dbReference>
<dbReference type="SUPFAM" id="SSF58022">
    <property type="entry name" value="XRCC4, C-terminal oligomerization domain"/>
    <property type="match status" value="1"/>
</dbReference>
<dbReference type="PANTHER" id="PTHR42067">
    <property type="entry name" value="YALI0C15378P"/>
    <property type="match status" value="1"/>
</dbReference>
<keyword evidence="1" id="KW-0175">Coiled coil</keyword>
<feature type="compositionally biased region" description="Acidic residues" evidence="2">
    <location>
        <begin position="342"/>
        <end position="351"/>
    </location>
</feature>
<keyword evidence="5" id="KW-1185">Reference proteome</keyword>
<dbReference type="Gene3D" id="1.20.5.370">
    <property type="match status" value="1"/>
</dbReference>
<proteinExistence type="predicted"/>
<feature type="compositionally biased region" description="Acidic residues" evidence="2">
    <location>
        <begin position="275"/>
        <end position="284"/>
    </location>
</feature>
<feature type="compositionally biased region" description="Low complexity" evidence="2">
    <location>
        <begin position="210"/>
        <end position="220"/>
    </location>
</feature>
<feature type="compositionally biased region" description="Acidic residues" evidence="2">
    <location>
        <begin position="247"/>
        <end position="256"/>
    </location>
</feature>
<dbReference type="InterPro" id="IPR014751">
    <property type="entry name" value="XRCC4-like_C"/>
</dbReference>
<dbReference type="AlphaFoldDB" id="A0A9P4LQT2"/>
<feature type="compositionally biased region" description="Basic and acidic residues" evidence="2">
    <location>
        <begin position="305"/>
        <end position="322"/>
    </location>
</feature>
<dbReference type="OrthoDB" id="8064436at2759"/>
<evidence type="ECO:0000259" key="3">
    <source>
        <dbReference type="Pfam" id="PF21924"/>
    </source>
</evidence>
<gene>
    <name evidence="4" type="ORF">EK21DRAFT_58594</name>
</gene>
<evidence type="ECO:0000256" key="2">
    <source>
        <dbReference type="SAM" id="MobiDB-lite"/>
    </source>
</evidence>
<feature type="compositionally biased region" description="Basic residues" evidence="2">
    <location>
        <begin position="225"/>
        <end position="240"/>
    </location>
</feature>
<feature type="coiled-coil region" evidence="1">
    <location>
        <begin position="150"/>
        <end position="206"/>
    </location>
</feature>
<reference evidence="4" key="1">
    <citation type="journal article" date="2020" name="Stud. Mycol.">
        <title>101 Dothideomycetes genomes: a test case for predicting lifestyles and emergence of pathogens.</title>
        <authorList>
            <person name="Haridas S."/>
            <person name="Albert R."/>
            <person name="Binder M."/>
            <person name="Bloem J."/>
            <person name="Labutti K."/>
            <person name="Salamov A."/>
            <person name="Andreopoulos B."/>
            <person name="Baker S."/>
            <person name="Barry K."/>
            <person name="Bills G."/>
            <person name="Bluhm B."/>
            <person name="Cannon C."/>
            <person name="Castanera R."/>
            <person name="Culley D."/>
            <person name="Daum C."/>
            <person name="Ezra D."/>
            <person name="Gonzalez J."/>
            <person name="Henrissat B."/>
            <person name="Kuo A."/>
            <person name="Liang C."/>
            <person name="Lipzen A."/>
            <person name="Lutzoni F."/>
            <person name="Magnuson J."/>
            <person name="Mondo S."/>
            <person name="Nolan M."/>
            <person name="Ohm R."/>
            <person name="Pangilinan J."/>
            <person name="Park H.-J."/>
            <person name="Ramirez L."/>
            <person name="Alfaro M."/>
            <person name="Sun H."/>
            <person name="Tritt A."/>
            <person name="Yoshinaga Y."/>
            <person name="Zwiers L.-H."/>
            <person name="Turgeon B."/>
            <person name="Goodwin S."/>
            <person name="Spatafora J."/>
            <person name="Crous P."/>
            <person name="Grigoriev I."/>
        </authorList>
    </citation>
    <scope>NUCLEOTIDE SEQUENCE</scope>
    <source>
        <strain evidence="4">CBS 110217</strain>
    </source>
</reference>
<organism evidence="4 5">
    <name type="scientific">Setomelanomma holmii</name>
    <dbReference type="NCBI Taxonomy" id="210430"/>
    <lineage>
        <taxon>Eukaryota</taxon>
        <taxon>Fungi</taxon>
        <taxon>Dikarya</taxon>
        <taxon>Ascomycota</taxon>
        <taxon>Pezizomycotina</taxon>
        <taxon>Dothideomycetes</taxon>
        <taxon>Pleosporomycetidae</taxon>
        <taxon>Pleosporales</taxon>
        <taxon>Pleosporineae</taxon>
        <taxon>Phaeosphaeriaceae</taxon>
        <taxon>Setomelanomma</taxon>
    </lineage>
</organism>
<dbReference type="Pfam" id="PF21924">
    <property type="entry name" value="XRCC4_CC"/>
    <property type="match status" value="1"/>
</dbReference>
<feature type="domain" description="XRCC4 coiled-coil" evidence="3">
    <location>
        <begin position="164"/>
        <end position="202"/>
    </location>
</feature>
<feature type="compositionally biased region" description="Polar residues" evidence="2">
    <location>
        <begin position="328"/>
        <end position="338"/>
    </location>
</feature>
<name>A0A9P4LQT2_9PLEO</name>
<protein>
    <recommendedName>
        <fullName evidence="3">XRCC4 coiled-coil domain-containing protein</fullName>
    </recommendedName>
</protein>
<feature type="region of interest" description="Disordered" evidence="2">
    <location>
        <begin position="210"/>
        <end position="351"/>
    </location>
</feature>
<dbReference type="Proteomes" id="UP000799777">
    <property type="component" value="Unassembled WGS sequence"/>
</dbReference>
<evidence type="ECO:0000313" key="4">
    <source>
        <dbReference type="EMBL" id="KAF2033555.1"/>
    </source>
</evidence>
<evidence type="ECO:0000313" key="5">
    <source>
        <dbReference type="Proteomes" id="UP000799777"/>
    </source>
</evidence>
<evidence type="ECO:0000256" key="1">
    <source>
        <dbReference type="SAM" id="Coils"/>
    </source>
</evidence>
<dbReference type="InterPro" id="IPR053962">
    <property type="entry name" value="XRCC4_CC"/>
</dbReference>
<sequence length="351" mass="38970">MPDRHIVCVKPAAGSGDTVVVEVQQEGSHVLDVRLVGCEGENPYVATIKQRNLAKLKHKFKGSDEEWASILSHFILQKPVLDATKSDLLDGVRLVYTLKDDLTLSFRQDVQGIKVTLGEIVLPRNDEFEFNPFDWAQASAQAHAQTLQELADLKARASTEQVTIAKLNAQLDHFIKTKDETETAMLQQFMELLNEKKRKIRDQSRLLASATVDSSVAAAVQTSRQKPRKAGSSRRAKRKTPAQPAESEPDSDQMEIDEAKVEEQDDEEPAHTPDPSDDETDGEETAAPQAREKSPETLRSSSVVAKEESQTDGKPPPKRELPFGRPATRSNQLEQPSSPAKEDDETDDEEL</sequence>
<dbReference type="PANTHER" id="PTHR42067:SF1">
    <property type="entry name" value="MITOTIC APPARATUS PROTEIN P62"/>
    <property type="match status" value="1"/>
</dbReference>
<accession>A0A9P4LQT2</accession>
<comment type="caution">
    <text evidence="4">The sequence shown here is derived from an EMBL/GenBank/DDBJ whole genome shotgun (WGS) entry which is preliminary data.</text>
</comment>